<keyword evidence="5" id="KW-0653">Protein transport</keyword>
<organism evidence="6 7">
    <name type="scientific">Tritrichomonas foetus</name>
    <dbReference type="NCBI Taxonomy" id="1144522"/>
    <lineage>
        <taxon>Eukaryota</taxon>
        <taxon>Metamonada</taxon>
        <taxon>Parabasalia</taxon>
        <taxon>Tritrichomonadida</taxon>
        <taxon>Tritrichomonadidae</taxon>
        <taxon>Tritrichomonas</taxon>
    </lineage>
</organism>
<proteinExistence type="predicted"/>
<reference evidence="6" key="1">
    <citation type="submission" date="2016-10" db="EMBL/GenBank/DDBJ databases">
        <authorList>
            <person name="Benchimol M."/>
            <person name="Almeida L.G."/>
            <person name="Vasconcelos A.T."/>
            <person name="Perreira-Neves A."/>
            <person name="Rosa I.A."/>
            <person name="Tasca T."/>
            <person name="Bogo M.R."/>
            <person name="de Souza W."/>
        </authorList>
    </citation>
    <scope>NUCLEOTIDE SEQUENCE [LARGE SCALE GENOMIC DNA]</scope>
    <source>
        <strain evidence="6">K</strain>
    </source>
</reference>
<dbReference type="InterPro" id="IPR040122">
    <property type="entry name" value="Importin_beta"/>
</dbReference>
<protein>
    <recommendedName>
        <fullName evidence="8">Importin N-terminal domain-containing protein</fullName>
    </recommendedName>
</protein>
<name>A0A1J4KPV3_9EUKA</name>
<dbReference type="GO" id="GO:0005737">
    <property type="term" value="C:cytoplasm"/>
    <property type="evidence" value="ECO:0007669"/>
    <property type="project" value="UniProtKB-SubCell"/>
</dbReference>
<dbReference type="SUPFAM" id="SSF48371">
    <property type="entry name" value="ARM repeat"/>
    <property type="match status" value="1"/>
</dbReference>
<evidence type="ECO:0000313" key="7">
    <source>
        <dbReference type="Proteomes" id="UP000179807"/>
    </source>
</evidence>
<evidence type="ECO:0000313" key="6">
    <source>
        <dbReference type="EMBL" id="OHT13319.1"/>
    </source>
</evidence>
<dbReference type="Gene3D" id="1.25.10.10">
    <property type="entry name" value="Leucine-rich Repeat Variant"/>
    <property type="match status" value="1"/>
</dbReference>
<dbReference type="EMBL" id="MLAK01000543">
    <property type="protein sequence ID" value="OHT13319.1"/>
    <property type="molecule type" value="Genomic_DNA"/>
</dbReference>
<keyword evidence="4" id="KW-0677">Repeat</keyword>
<evidence type="ECO:0000256" key="2">
    <source>
        <dbReference type="ARBA" id="ARBA00022448"/>
    </source>
</evidence>
<evidence type="ECO:0000256" key="4">
    <source>
        <dbReference type="ARBA" id="ARBA00022737"/>
    </source>
</evidence>
<evidence type="ECO:0000256" key="1">
    <source>
        <dbReference type="ARBA" id="ARBA00004496"/>
    </source>
</evidence>
<dbReference type="InterPro" id="IPR016024">
    <property type="entry name" value="ARM-type_fold"/>
</dbReference>
<keyword evidence="7" id="KW-1185">Reference proteome</keyword>
<dbReference type="GeneID" id="94833728"/>
<comment type="subcellular location">
    <subcellularLocation>
        <location evidence="1">Cytoplasm</location>
    </subcellularLocation>
</comment>
<accession>A0A1J4KPV3</accession>
<keyword evidence="3" id="KW-0963">Cytoplasm</keyword>
<dbReference type="OrthoDB" id="7862313at2759"/>
<evidence type="ECO:0000256" key="5">
    <source>
        <dbReference type="ARBA" id="ARBA00022927"/>
    </source>
</evidence>
<dbReference type="AlphaFoldDB" id="A0A1J4KPV3"/>
<gene>
    <name evidence="6" type="ORF">TRFO_16517</name>
</gene>
<dbReference type="GO" id="GO:0006606">
    <property type="term" value="P:protein import into nucleus"/>
    <property type="evidence" value="ECO:0007669"/>
    <property type="project" value="InterPro"/>
</dbReference>
<dbReference type="RefSeq" id="XP_068366455.1">
    <property type="nucleotide sequence ID" value="XM_068499024.1"/>
</dbReference>
<comment type="caution">
    <text evidence="6">The sequence shown here is derived from an EMBL/GenBank/DDBJ whole genome shotgun (WGS) entry which is preliminary data.</text>
</comment>
<dbReference type="InterPro" id="IPR011989">
    <property type="entry name" value="ARM-like"/>
</dbReference>
<dbReference type="Proteomes" id="UP000179807">
    <property type="component" value="Unassembled WGS sequence"/>
</dbReference>
<dbReference type="VEuPathDB" id="TrichDB:TRFO_16517"/>
<dbReference type="PANTHER" id="PTHR10527">
    <property type="entry name" value="IMPORTIN BETA"/>
    <property type="match status" value="1"/>
</dbReference>
<sequence length="1007" mass="113236">MVEHFRELFRHSLVPNDQIVQESTKQLVELYQNPESIFPLISLLNPTEEIGMRRAASIGIKFTLINCWEVIRQSDHLEGLKENMLKILSTEQDFQLRHLILDAMSQMFRTECDNWPQLIQFVEALSNASDEPSVELFLSVFTSIISYLPINTVGSLFESLCGKSRLAIASQSMPVILAGSHLLTVMLTLISTEQEIILALFMDMLNAFYILLQNQSPIAGEVLSDACEIIRKTDKFCDDPTSLLPQIFTICADNSIPCENRCIVTDLLCVLIEQYRFDFEPASSQIISLSLQLASSVVIDGCFEEQHDVMFSVRPIETLSRVTNPTDFFLNFWDNVAIDTPEKVTAAATAVSSYIENIPEIISIHFSDVFEFAIECIGNPQHCVKEAGFSIIYQLVSRHYTMLSDLYERLMSIVLPIFQCDHEPLICAALTFVVELLYLVEIEDQFLEPLLGAIVSLVPKLSVQNRHLAINGLAAIILSSNESISFFVNDLIPILQQAASHNPTELPLVTAAGVEALSYLIKYAPNETTPVHQFTFERIHQCLQFEDTSLFSSCMISLKHLATSPIFIINGELLFNSMIKVLQIEPDVLGNETAVYSAIIEAKQTALALISTLVKYKPDVIAPFIGGLVHFVVNHFEIDDMSIQSASLKASLAISQAIGNSNPQVLNALINKLIFHLKTNFESRHSEAVAISFNGFAKLVNLHLQIDPNMLKGVIETAFYALKMNLNCQQEDESLTIELSDEVFGFFAVLAQVAPEAFPFEHFFNYTQKLVQQWQQNKIEDKIAILIECIGVLVEYYAVASSNIQSLFAITLRQWFFETLKTCTMEYPPHPISAVRCYIETTNKIKPDELQAIIGITSSIFVTEFSGQTYYWNTVANAISVLLSILRIGGPTSFDISQVMPKILSLLPKSLCESESDNIIMSLIWCCNQIPNFMEQFGQEVLRILTQLLSLKNKAFSKLKLSADTITNSILLINTIRGSVQQSDQLIQGWLNKYSISRFQKRIQQQQ</sequence>
<keyword evidence="2" id="KW-0813">Transport</keyword>
<evidence type="ECO:0000256" key="3">
    <source>
        <dbReference type="ARBA" id="ARBA00022490"/>
    </source>
</evidence>
<evidence type="ECO:0008006" key="8">
    <source>
        <dbReference type="Google" id="ProtNLM"/>
    </source>
</evidence>